<gene>
    <name evidence="3" type="ORF">BCR33DRAFT_724261</name>
</gene>
<accession>A0A1Y2B7B1</accession>
<evidence type="ECO:0000313" key="3">
    <source>
        <dbReference type="EMBL" id="ORY30732.1"/>
    </source>
</evidence>
<reference evidence="3 4" key="1">
    <citation type="submission" date="2016-07" db="EMBL/GenBank/DDBJ databases">
        <title>Pervasive Adenine N6-methylation of Active Genes in Fungi.</title>
        <authorList>
            <consortium name="DOE Joint Genome Institute"/>
            <person name="Mondo S.J."/>
            <person name="Dannebaum R.O."/>
            <person name="Kuo R.C."/>
            <person name="Labutti K."/>
            <person name="Haridas S."/>
            <person name="Kuo A."/>
            <person name="Salamov A."/>
            <person name="Ahrendt S.R."/>
            <person name="Lipzen A."/>
            <person name="Sullivan W."/>
            <person name="Andreopoulos W.B."/>
            <person name="Clum A."/>
            <person name="Lindquist E."/>
            <person name="Daum C."/>
            <person name="Ramamoorthy G.K."/>
            <person name="Gryganskyi A."/>
            <person name="Culley D."/>
            <person name="Magnuson J.K."/>
            <person name="James T.Y."/>
            <person name="O'Malley M.A."/>
            <person name="Stajich J.E."/>
            <person name="Spatafora J.W."/>
            <person name="Visel A."/>
            <person name="Grigoriev I.V."/>
        </authorList>
    </citation>
    <scope>NUCLEOTIDE SEQUENCE [LARGE SCALE GENOMIC DNA]</scope>
    <source>
        <strain evidence="3 4">JEL800</strain>
    </source>
</reference>
<evidence type="ECO:0000313" key="4">
    <source>
        <dbReference type="Proteomes" id="UP000193642"/>
    </source>
</evidence>
<comment type="caution">
    <text evidence="3">The sequence shown here is derived from an EMBL/GenBank/DDBJ whole genome shotgun (WGS) entry which is preliminary data.</text>
</comment>
<keyword evidence="2" id="KW-0812">Transmembrane</keyword>
<feature type="region of interest" description="Disordered" evidence="1">
    <location>
        <begin position="481"/>
        <end position="514"/>
    </location>
</feature>
<feature type="compositionally biased region" description="Polar residues" evidence="1">
    <location>
        <begin position="484"/>
        <end position="499"/>
    </location>
</feature>
<sequence length="514" mass="56587">MPSTPSGSKSVISNGFETVASKTFRGRPRFFVLMIAFLAVSAVTVGVLGWQLTLRAAKYNIESLVIEIEDLISAQIMSSVVNQFHKIEQLTALQASLFRKNTWTSLKTPATIDQNNRTMTDMFVLLDNMADVAKSVFYITYPDGLMFGYSWTSNNTFVMWDQVGLTNYVWQVDANGNKIGTPDNHGTSQDNNNTLYYGPTGASGANIDFSNVNWHGFSDVNLISGRLWKTSLRVVVNRITNEKVIAGNDMTMDFLSDKLQTIVEASPYPVVIDVIEISTGFVVASWPRVQAIAEDGSRILRYNEISSIILQDFSAYVDSFKTTASPLSTLADGISALHQKHGLFVDRYVNGSKYILQLNIVQYGTQKLLTVLYLNTDDFNAQVTDTSTKTGYMIGGIILAFVFGGYLFSITITRQLDLVSRQINLLKCLKFSEVLDKDSGVKGRSFVFELANLQEAFHEMVTVFADTLKASNSLRQGSGRLVSTLGNNQNQGTAVSKSAPSLPGNMSAASSKFP</sequence>
<organism evidence="3 4">
    <name type="scientific">Rhizoclosmatium globosum</name>
    <dbReference type="NCBI Taxonomy" id="329046"/>
    <lineage>
        <taxon>Eukaryota</taxon>
        <taxon>Fungi</taxon>
        <taxon>Fungi incertae sedis</taxon>
        <taxon>Chytridiomycota</taxon>
        <taxon>Chytridiomycota incertae sedis</taxon>
        <taxon>Chytridiomycetes</taxon>
        <taxon>Chytridiales</taxon>
        <taxon>Chytriomycetaceae</taxon>
        <taxon>Rhizoclosmatium</taxon>
    </lineage>
</organism>
<name>A0A1Y2B7B1_9FUNG</name>
<evidence type="ECO:0000256" key="2">
    <source>
        <dbReference type="SAM" id="Phobius"/>
    </source>
</evidence>
<feature type="transmembrane region" description="Helical" evidence="2">
    <location>
        <begin position="392"/>
        <end position="412"/>
    </location>
</feature>
<keyword evidence="2" id="KW-0472">Membrane</keyword>
<dbReference type="AlphaFoldDB" id="A0A1Y2B7B1"/>
<evidence type="ECO:0000256" key="1">
    <source>
        <dbReference type="SAM" id="MobiDB-lite"/>
    </source>
</evidence>
<dbReference type="Proteomes" id="UP000193642">
    <property type="component" value="Unassembled WGS sequence"/>
</dbReference>
<keyword evidence="4" id="KW-1185">Reference proteome</keyword>
<proteinExistence type="predicted"/>
<dbReference type="EMBL" id="MCGO01000081">
    <property type="protein sequence ID" value="ORY30732.1"/>
    <property type="molecule type" value="Genomic_DNA"/>
</dbReference>
<protein>
    <submittedName>
        <fullName evidence="3">Uncharacterized protein</fullName>
    </submittedName>
</protein>
<keyword evidence="2" id="KW-1133">Transmembrane helix</keyword>
<feature type="transmembrane region" description="Helical" evidence="2">
    <location>
        <begin position="30"/>
        <end position="50"/>
    </location>
</feature>